<dbReference type="Pfam" id="PF06985">
    <property type="entry name" value="HET"/>
    <property type="match status" value="1"/>
</dbReference>
<accession>A0A6A6SXA3</accession>
<dbReference type="InterPro" id="IPR010730">
    <property type="entry name" value="HET"/>
</dbReference>
<dbReference type="Pfam" id="PF26639">
    <property type="entry name" value="Het-6_barrel"/>
    <property type="match status" value="1"/>
</dbReference>
<name>A0A6A6SXA3_9PLEO</name>
<reference evidence="2" key="1">
    <citation type="journal article" date="2020" name="Stud. Mycol.">
        <title>101 Dothideomycetes genomes: a test case for predicting lifestyles and emergence of pathogens.</title>
        <authorList>
            <person name="Haridas S."/>
            <person name="Albert R."/>
            <person name="Binder M."/>
            <person name="Bloem J."/>
            <person name="Labutti K."/>
            <person name="Salamov A."/>
            <person name="Andreopoulos B."/>
            <person name="Baker S."/>
            <person name="Barry K."/>
            <person name="Bills G."/>
            <person name="Bluhm B."/>
            <person name="Cannon C."/>
            <person name="Castanera R."/>
            <person name="Culley D."/>
            <person name="Daum C."/>
            <person name="Ezra D."/>
            <person name="Gonzalez J."/>
            <person name="Henrissat B."/>
            <person name="Kuo A."/>
            <person name="Liang C."/>
            <person name="Lipzen A."/>
            <person name="Lutzoni F."/>
            <person name="Magnuson J."/>
            <person name="Mondo S."/>
            <person name="Nolan M."/>
            <person name="Ohm R."/>
            <person name="Pangilinan J."/>
            <person name="Park H.-J."/>
            <person name="Ramirez L."/>
            <person name="Alfaro M."/>
            <person name="Sun H."/>
            <person name="Tritt A."/>
            <person name="Yoshinaga Y."/>
            <person name="Zwiers L.-H."/>
            <person name="Turgeon B."/>
            <person name="Goodwin S."/>
            <person name="Spatafora J."/>
            <person name="Crous P."/>
            <person name="Grigoriev I."/>
        </authorList>
    </citation>
    <scope>NUCLEOTIDE SEQUENCE</scope>
    <source>
        <strain evidence="2">CBS 122681</strain>
    </source>
</reference>
<organism evidence="2 3">
    <name type="scientific">Lophiostoma macrostomum CBS 122681</name>
    <dbReference type="NCBI Taxonomy" id="1314788"/>
    <lineage>
        <taxon>Eukaryota</taxon>
        <taxon>Fungi</taxon>
        <taxon>Dikarya</taxon>
        <taxon>Ascomycota</taxon>
        <taxon>Pezizomycotina</taxon>
        <taxon>Dothideomycetes</taxon>
        <taxon>Pleosporomycetidae</taxon>
        <taxon>Pleosporales</taxon>
        <taxon>Lophiostomataceae</taxon>
        <taxon>Lophiostoma</taxon>
    </lineage>
</organism>
<protein>
    <submittedName>
        <fullName evidence="2">HET-domain-containing protein</fullName>
    </submittedName>
</protein>
<evidence type="ECO:0000259" key="1">
    <source>
        <dbReference type="Pfam" id="PF06985"/>
    </source>
</evidence>
<feature type="domain" description="Heterokaryon incompatibility" evidence="1">
    <location>
        <begin position="77"/>
        <end position="219"/>
    </location>
</feature>
<gene>
    <name evidence="2" type="ORF">K491DRAFT_636092</name>
</gene>
<evidence type="ECO:0000313" key="2">
    <source>
        <dbReference type="EMBL" id="KAF2652232.1"/>
    </source>
</evidence>
<dbReference type="EMBL" id="MU004407">
    <property type="protein sequence ID" value="KAF2652232.1"/>
    <property type="molecule type" value="Genomic_DNA"/>
</dbReference>
<dbReference type="Proteomes" id="UP000799324">
    <property type="component" value="Unassembled WGS sequence"/>
</dbReference>
<dbReference type="OrthoDB" id="3477286at2759"/>
<evidence type="ECO:0000313" key="3">
    <source>
        <dbReference type="Proteomes" id="UP000799324"/>
    </source>
</evidence>
<proteinExistence type="predicted"/>
<sequence>MKKRRFSDAASTSSSEPDVAGSYQYKALKDGEIRILTVHPSRDFPLESTLVCTLRILKKDASRTRASRRSNKEDEPYEALSYVWGGQEKNKEIQIQGTRSNKILKITDNLLSALQHLRYSDRPRRFWVDAVCINQGNLDEVNLQVPMMSKIYSEADNVCIWLGPGDDDSALAMSLLPRIRNLTSDFEKNVESSTSCREWAALIRLMGRAWFTRRWVVQEIALARRGTVHCGHQSTTWTRFSEAVALFQDCAGIVNSKFRQDKEYKNDVDYTGNVAEYPASRLVEATLRLIRKSQDNVVRQKICGLEYLVSVLTPFQAREPADSVYAVLALAGDVPGFSAVVTPTATIEPTINDAEDEVARDSAKNPMARKFLTALKAISKRYPVDYGKPFAVVCTDFLEFVFRTSQKLNMICRPWAPKTEAKTLPSWIVTLREATHIQRVDNKTMVRKRADILVKDPNESVYSASGKYPIEWKIVQGDDVEGSPILLAKGFILDRISKKDDAASAGVVPETWFDLGGWDPETDSEEPPPEEFWRTLVADRDDTGRNPPAWYPLACRNTLLYFNNSTGPNAVNLPLVGSHMEDPALLKRYIKRSQSVIWGRRLGRTHKHNLLALLPPKALENDLICIIFGVDVPVVLRPRTDDGYVLIGESYVHGMMDGEAFQIKNQSKQENETFALH</sequence>
<dbReference type="InterPro" id="IPR052895">
    <property type="entry name" value="HetReg/Transcr_Mod"/>
</dbReference>
<dbReference type="PANTHER" id="PTHR24148">
    <property type="entry name" value="ANKYRIN REPEAT DOMAIN-CONTAINING PROTEIN 39 HOMOLOG-RELATED"/>
    <property type="match status" value="1"/>
</dbReference>
<dbReference type="PANTHER" id="PTHR24148:SF64">
    <property type="entry name" value="HETEROKARYON INCOMPATIBILITY DOMAIN-CONTAINING PROTEIN"/>
    <property type="match status" value="1"/>
</dbReference>
<keyword evidence="3" id="KW-1185">Reference proteome</keyword>
<dbReference type="AlphaFoldDB" id="A0A6A6SXA3"/>